<keyword evidence="9" id="KW-1185">Reference proteome</keyword>
<evidence type="ECO:0000256" key="3">
    <source>
        <dbReference type="ARBA" id="ARBA00022692"/>
    </source>
</evidence>
<dbReference type="EMBL" id="JBIHSN010000003">
    <property type="protein sequence ID" value="MFH0266551.1"/>
    <property type="molecule type" value="Genomic_DNA"/>
</dbReference>
<evidence type="ECO:0000256" key="1">
    <source>
        <dbReference type="ARBA" id="ARBA00004651"/>
    </source>
</evidence>
<protein>
    <recommendedName>
        <fullName evidence="6">TVP38/TMEM64 family membrane protein</fullName>
    </recommendedName>
</protein>
<feature type="transmembrane region" description="Helical" evidence="6">
    <location>
        <begin position="191"/>
        <end position="209"/>
    </location>
</feature>
<proteinExistence type="inferred from homology"/>
<feature type="transmembrane region" description="Helical" evidence="6">
    <location>
        <begin position="81"/>
        <end position="100"/>
    </location>
</feature>
<keyword evidence="4 6" id="KW-1133">Transmembrane helix</keyword>
<dbReference type="PANTHER" id="PTHR12677:SF49">
    <property type="entry name" value="TVP38_TMEM64 FAMILY MEMBRANE PROTEIN"/>
    <property type="match status" value="1"/>
</dbReference>
<organism evidence="8 9">
    <name type="scientific">Vibrio rumoiensis</name>
    <dbReference type="NCBI Taxonomy" id="76258"/>
    <lineage>
        <taxon>Bacteria</taxon>
        <taxon>Pseudomonadati</taxon>
        <taxon>Pseudomonadota</taxon>
        <taxon>Gammaproteobacteria</taxon>
        <taxon>Vibrionales</taxon>
        <taxon>Vibrionaceae</taxon>
        <taxon>Vibrio</taxon>
    </lineage>
</organism>
<evidence type="ECO:0000313" key="9">
    <source>
        <dbReference type="Proteomes" id="UP001607151"/>
    </source>
</evidence>
<name>A0ABW7IY08_9VIBR</name>
<comment type="subcellular location">
    <subcellularLocation>
        <location evidence="1 6">Cell membrane</location>
        <topology evidence="1 6">Multi-pass membrane protein</topology>
    </subcellularLocation>
</comment>
<feature type="domain" description="VTT" evidence="7">
    <location>
        <begin position="64"/>
        <end position="181"/>
    </location>
</feature>
<keyword evidence="2 6" id="KW-1003">Cell membrane</keyword>
<feature type="transmembrane region" description="Helical" evidence="6">
    <location>
        <begin position="42"/>
        <end position="75"/>
    </location>
</feature>
<reference evidence="8 9" key="1">
    <citation type="submission" date="2024-10" db="EMBL/GenBank/DDBJ databases">
        <authorList>
            <person name="Yibar A."/>
            <person name="Saticioglu I.B."/>
            <person name="Duman M."/>
            <person name="Ajmi N."/>
            <person name="Gurler F."/>
            <person name="Ay H."/>
            <person name="Onuk E."/>
            <person name="Guler S."/>
            <person name="Romalde J.L."/>
        </authorList>
    </citation>
    <scope>NUCLEOTIDE SEQUENCE [LARGE SCALE GENOMIC DNA]</scope>
    <source>
        <strain evidence="8 9">14-MA-B</strain>
    </source>
</reference>
<gene>
    <name evidence="8" type="ORF">ACGRQ9_13975</name>
</gene>
<feature type="transmembrane region" description="Helical" evidence="6">
    <location>
        <begin position="161"/>
        <end position="179"/>
    </location>
</feature>
<feature type="transmembrane region" description="Helical" evidence="6">
    <location>
        <begin position="6"/>
        <end position="30"/>
    </location>
</feature>
<dbReference type="Proteomes" id="UP001607151">
    <property type="component" value="Unassembled WGS sequence"/>
</dbReference>
<dbReference type="PANTHER" id="PTHR12677">
    <property type="entry name" value="GOLGI APPARATUS MEMBRANE PROTEIN TVP38-RELATED"/>
    <property type="match status" value="1"/>
</dbReference>
<evidence type="ECO:0000256" key="4">
    <source>
        <dbReference type="ARBA" id="ARBA00022989"/>
    </source>
</evidence>
<evidence type="ECO:0000259" key="7">
    <source>
        <dbReference type="Pfam" id="PF09335"/>
    </source>
</evidence>
<keyword evidence="3 6" id="KW-0812">Transmembrane</keyword>
<evidence type="ECO:0000256" key="6">
    <source>
        <dbReference type="RuleBase" id="RU366058"/>
    </source>
</evidence>
<comment type="similarity">
    <text evidence="6">Belongs to the TVP38/TMEM64 family.</text>
</comment>
<sequence length="221" mass="24659">MKSLIRVILIIAACFGTTFLIIKFSGLLTIEQIEYWLERAQSLSTALVALIIVMLLFADLFIAVPTLTIVILSGYFLGHAYGAVSSLFGIMLAGIVGYIVSYRYGNNILNILIKEKQKRTELIHSFEQHGFAMILLSRSIPILPEVTACLSGMTKMRFTKFLLAWMISSIPYVVIASYAGSISTIDNPQPAIFTAIGISSLLWLCWFLYQRNIIRQASKYG</sequence>
<dbReference type="RefSeq" id="WP_394608274.1">
    <property type="nucleotide sequence ID" value="NZ_JBIHSN010000003.1"/>
</dbReference>
<dbReference type="InterPro" id="IPR015414">
    <property type="entry name" value="TMEM64"/>
</dbReference>
<evidence type="ECO:0000256" key="2">
    <source>
        <dbReference type="ARBA" id="ARBA00022475"/>
    </source>
</evidence>
<comment type="caution">
    <text evidence="8">The sequence shown here is derived from an EMBL/GenBank/DDBJ whole genome shotgun (WGS) entry which is preliminary data.</text>
</comment>
<keyword evidence="5 6" id="KW-0472">Membrane</keyword>
<evidence type="ECO:0000256" key="5">
    <source>
        <dbReference type="ARBA" id="ARBA00023136"/>
    </source>
</evidence>
<accession>A0ABW7IY08</accession>
<dbReference type="InterPro" id="IPR032816">
    <property type="entry name" value="VTT_dom"/>
</dbReference>
<dbReference type="Pfam" id="PF09335">
    <property type="entry name" value="VTT_dom"/>
    <property type="match status" value="1"/>
</dbReference>
<evidence type="ECO:0000313" key="8">
    <source>
        <dbReference type="EMBL" id="MFH0266551.1"/>
    </source>
</evidence>